<gene>
    <name evidence="7" type="ORF">GCM10023188_32850</name>
</gene>
<evidence type="ECO:0000256" key="3">
    <source>
        <dbReference type="ARBA" id="ARBA00022692"/>
    </source>
</evidence>
<dbReference type="InterPro" id="IPR002528">
    <property type="entry name" value="MATE_fam"/>
</dbReference>
<reference evidence="8" key="1">
    <citation type="journal article" date="2019" name="Int. J. Syst. Evol. Microbiol.">
        <title>The Global Catalogue of Microorganisms (GCM) 10K type strain sequencing project: providing services to taxonomists for standard genome sequencing and annotation.</title>
        <authorList>
            <consortium name="The Broad Institute Genomics Platform"/>
            <consortium name="The Broad Institute Genome Sequencing Center for Infectious Disease"/>
            <person name="Wu L."/>
            <person name="Ma J."/>
        </authorList>
    </citation>
    <scope>NUCLEOTIDE SEQUENCE [LARGE SCALE GENOMIC DNA]</scope>
    <source>
        <strain evidence="8">JCM 17926</strain>
    </source>
</reference>
<keyword evidence="2" id="KW-1003">Cell membrane</keyword>
<dbReference type="RefSeq" id="WP_345160613.1">
    <property type="nucleotide sequence ID" value="NZ_BAABHC010000016.1"/>
</dbReference>
<evidence type="ECO:0000256" key="4">
    <source>
        <dbReference type="ARBA" id="ARBA00022989"/>
    </source>
</evidence>
<name>A0ABP8LXE2_9BACT</name>
<dbReference type="Pfam" id="PF01554">
    <property type="entry name" value="MatE"/>
    <property type="match status" value="1"/>
</dbReference>
<feature type="transmembrane region" description="Helical" evidence="6">
    <location>
        <begin position="435"/>
        <end position="460"/>
    </location>
</feature>
<comment type="caution">
    <text evidence="7">The sequence shown here is derived from an EMBL/GenBank/DDBJ whole genome shotgun (WGS) entry which is preliminary data.</text>
</comment>
<feature type="transmembrane region" description="Helical" evidence="6">
    <location>
        <begin position="127"/>
        <end position="148"/>
    </location>
</feature>
<feature type="transmembrane region" description="Helical" evidence="6">
    <location>
        <begin position="403"/>
        <end position="423"/>
    </location>
</feature>
<feature type="transmembrane region" description="Helical" evidence="6">
    <location>
        <begin position="155"/>
        <end position="178"/>
    </location>
</feature>
<evidence type="ECO:0000256" key="2">
    <source>
        <dbReference type="ARBA" id="ARBA00022475"/>
    </source>
</evidence>
<evidence type="ECO:0000313" key="8">
    <source>
        <dbReference type="Proteomes" id="UP001500552"/>
    </source>
</evidence>
<dbReference type="EMBL" id="BAABHC010000016">
    <property type="protein sequence ID" value="GAA4438007.1"/>
    <property type="molecule type" value="Genomic_DNA"/>
</dbReference>
<evidence type="ECO:0000313" key="7">
    <source>
        <dbReference type="EMBL" id="GAA4438007.1"/>
    </source>
</evidence>
<dbReference type="Proteomes" id="UP001500552">
    <property type="component" value="Unassembled WGS sequence"/>
</dbReference>
<feature type="transmembrane region" description="Helical" evidence="6">
    <location>
        <begin position="351"/>
        <end position="372"/>
    </location>
</feature>
<accession>A0ABP8LXE2</accession>
<comment type="subcellular location">
    <subcellularLocation>
        <location evidence="1">Cell membrane</location>
        <topology evidence="1">Multi-pass membrane protein</topology>
    </subcellularLocation>
</comment>
<keyword evidence="4 6" id="KW-1133">Transmembrane helix</keyword>
<dbReference type="InterPro" id="IPR050833">
    <property type="entry name" value="Poly_Biosynth_Transport"/>
</dbReference>
<evidence type="ECO:0000256" key="1">
    <source>
        <dbReference type="ARBA" id="ARBA00004651"/>
    </source>
</evidence>
<evidence type="ECO:0000256" key="5">
    <source>
        <dbReference type="ARBA" id="ARBA00023136"/>
    </source>
</evidence>
<feature type="transmembrane region" description="Helical" evidence="6">
    <location>
        <begin position="7"/>
        <end position="29"/>
    </location>
</feature>
<dbReference type="PANTHER" id="PTHR30250">
    <property type="entry name" value="PST FAMILY PREDICTED COLANIC ACID TRANSPORTER"/>
    <property type="match status" value="1"/>
</dbReference>
<keyword evidence="5 6" id="KW-0472">Membrane</keyword>
<proteinExistence type="predicted"/>
<keyword evidence="8" id="KW-1185">Reference proteome</keyword>
<protein>
    <submittedName>
        <fullName evidence="7">MATE family efflux transporter</fullName>
    </submittedName>
</protein>
<organism evidence="7 8">
    <name type="scientific">Pontibacter saemangeumensis</name>
    <dbReference type="NCBI Taxonomy" id="1084525"/>
    <lineage>
        <taxon>Bacteria</taxon>
        <taxon>Pseudomonadati</taxon>
        <taxon>Bacteroidota</taxon>
        <taxon>Cytophagia</taxon>
        <taxon>Cytophagales</taxon>
        <taxon>Hymenobacteraceae</taxon>
        <taxon>Pontibacter</taxon>
    </lineage>
</organism>
<feature type="transmembrane region" description="Helical" evidence="6">
    <location>
        <begin position="41"/>
        <end position="63"/>
    </location>
</feature>
<feature type="transmembrane region" description="Helical" evidence="6">
    <location>
        <begin position="466"/>
        <end position="486"/>
    </location>
</feature>
<feature type="transmembrane region" description="Helical" evidence="6">
    <location>
        <begin position="84"/>
        <end position="111"/>
    </location>
</feature>
<sequence>MQAAKRVAVNTGILYARMAVTVLISLYTTRLILEALGAKDFGIFNLVGGTIAMLGFLNAAMAGATQRFMSYAEGAGNTDQSKHIFNVSLVLHLLIAALLIVVLEIAGYIFFNGVLTIPADRVEAAKLVYHFMVVSTIFTVFSVPYDAVINAHENMLLFAILGIVESVMKLLIAFYVIQTTEDKLVVYGVLMAALSIFLLLLRVFYCQKKYPECKISIRENYDKKLMKEMTSFAGWSFMGSSTSMISAYGQGIVLNVFFGTVVNAAQGIASQVSGQLGAFAATMLRALNPVIAKSEGGGDRKLMLRASIMGSKISFFLWTFFCVPVLIEMPYVLNLWLKDVPDYAVVFCRLYLIRILIDQLYVTLSSSIMAVGNIRKYETYNSLLTILPLPVAYILFLNGYPAYTIYVVFIVYSVFSFALNLYFANRICGLEIADYLNRVALRCSLSFAFIFIFSLVPFYIMPAGTLRLFETVLCSSATFLLSLYLIGFNKEERRPFNHLFLLILQKIGIVKSDSIIK</sequence>
<feature type="transmembrane region" description="Helical" evidence="6">
    <location>
        <begin position="313"/>
        <end position="331"/>
    </location>
</feature>
<feature type="transmembrane region" description="Helical" evidence="6">
    <location>
        <begin position="379"/>
        <end position="397"/>
    </location>
</feature>
<dbReference type="PANTHER" id="PTHR30250:SF26">
    <property type="entry name" value="PSMA PROTEIN"/>
    <property type="match status" value="1"/>
</dbReference>
<evidence type="ECO:0000256" key="6">
    <source>
        <dbReference type="SAM" id="Phobius"/>
    </source>
</evidence>
<keyword evidence="3 6" id="KW-0812">Transmembrane</keyword>
<feature type="transmembrane region" description="Helical" evidence="6">
    <location>
        <begin position="184"/>
        <end position="205"/>
    </location>
</feature>